<gene>
    <name evidence="2" type="ORF">BBBOND_0402470</name>
</gene>
<feature type="transmembrane region" description="Helical" evidence="1">
    <location>
        <begin position="193"/>
        <end position="212"/>
    </location>
</feature>
<dbReference type="OrthoDB" id="366339at2759"/>
<dbReference type="AlphaFoldDB" id="A0A061DDX1"/>
<dbReference type="OMA" id="VRICKSI"/>
<evidence type="ECO:0000313" key="3">
    <source>
        <dbReference type="Proteomes" id="UP000033188"/>
    </source>
</evidence>
<name>A0A061DDX1_BABBI</name>
<feature type="transmembrane region" description="Helical" evidence="1">
    <location>
        <begin position="243"/>
        <end position="263"/>
    </location>
</feature>
<dbReference type="EMBL" id="LK391710">
    <property type="protein sequence ID" value="CDR97759.1"/>
    <property type="molecule type" value="Genomic_DNA"/>
</dbReference>
<feature type="transmembrane region" description="Helical" evidence="1">
    <location>
        <begin position="321"/>
        <end position="343"/>
    </location>
</feature>
<proteinExistence type="predicted"/>
<dbReference type="VEuPathDB" id="PiroplasmaDB:BBBOND_0402470"/>
<protein>
    <submittedName>
        <fullName evidence="2">Membrane protein, putative</fullName>
    </submittedName>
</protein>
<keyword evidence="1" id="KW-1133">Transmembrane helix</keyword>
<feature type="transmembrane region" description="Helical" evidence="1">
    <location>
        <begin position="110"/>
        <end position="136"/>
    </location>
</feature>
<dbReference type="KEGG" id="bbig:BBBOND_0402470"/>
<reference evidence="3" key="1">
    <citation type="journal article" date="2014" name="Nucleic Acids Res.">
        <title>The evolutionary dynamics of variant antigen genes in Babesia reveal a history of genomic innovation underlying host-parasite interaction.</title>
        <authorList>
            <person name="Jackson A.P."/>
            <person name="Otto T.D."/>
            <person name="Darby A."/>
            <person name="Ramaprasad A."/>
            <person name="Xia D."/>
            <person name="Echaide I.E."/>
            <person name="Farber M."/>
            <person name="Gahlot S."/>
            <person name="Gamble J."/>
            <person name="Gupta D."/>
            <person name="Gupta Y."/>
            <person name="Jackson L."/>
            <person name="Malandrin L."/>
            <person name="Malas T.B."/>
            <person name="Moussa E."/>
            <person name="Nair M."/>
            <person name="Reid A.J."/>
            <person name="Sanders M."/>
            <person name="Sharma J."/>
            <person name="Tracey A."/>
            <person name="Quail M.A."/>
            <person name="Weir W."/>
            <person name="Wastling J.M."/>
            <person name="Hall N."/>
            <person name="Willadsen P."/>
            <person name="Lingelbach K."/>
            <person name="Shiels B."/>
            <person name="Tait A."/>
            <person name="Berriman M."/>
            <person name="Allred D.R."/>
            <person name="Pain A."/>
        </authorList>
    </citation>
    <scope>NUCLEOTIDE SEQUENCE [LARGE SCALE GENOMIC DNA]</scope>
    <source>
        <strain evidence="3">Bond</strain>
    </source>
</reference>
<evidence type="ECO:0000313" key="2">
    <source>
        <dbReference type="EMBL" id="CDR97759.1"/>
    </source>
</evidence>
<keyword evidence="1" id="KW-0472">Membrane</keyword>
<organism evidence="2 3">
    <name type="scientific">Babesia bigemina</name>
    <dbReference type="NCBI Taxonomy" id="5866"/>
    <lineage>
        <taxon>Eukaryota</taxon>
        <taxon>Sar</taxon>
        <taxon>Alveolata</taxon>
        <taxon>Apicomplexa</taxon>
        <taxon>Aconoidasida</taxon>
        <taxon>Piroplasmida</taxon>
        <taxon>Babesiidae</taxon>
        <taxon>Babesia</taxon>
    </lineage>
</organism>
<feature type="transmembrane region" description="Helical" evidence="1">
    <location>
        <begin position="12"/>
        <end position="30"/>
    </location>
</feature>
<sequence>MFGVTRSLARFLVLVTCLSVCLLTTYDWLWRHMPVVSLEDVSAFWRSNEANIACLRAGSCNLSFSSFWVSTVFGATNCTQTNKYLWNPDAVTDVRRAALPEAVAASAPPLWLEALCLTLSLFTLAVYTVILCYIIWVRHVRLLCDALSLLFRALRHVDWNSPLHAMRASYKFGCYLYASFVHVWSVISLRERHVLICASGIFCAIASIRIGLGRRGLRCVIPLGLASSLYYCAAMFLKRSSQRQLTVFFGSHLPPLWLLSMLFRRYRLLFCPTLKIVEKPESSTGIAHEMGCLIDLFIISTLLQIFAMVPLIGSFLLRPFYIQHIMCFMSVLMVLHCAIAKWFNRDLVVSPLGRVKTLIVVSIDTAVNLAVGWPRILSSRISSQRRSGGFMQDYGTRIRSAISLLFPSATDRFAGFKGLASALRWLTLMPHLLVFLLPNILSRLYFSYLTLLSPIIRGLMLGNCCSFRSQTVVALNFVLAGAARWLASSFRISLLPIHTVLCLALPVCMDLVVRCVEGAG</sequence>
<accession>A0A061DDX1</accession>
<keyword evidence="3" id="KW-1185">Reference proteome</keyword>
<feature type="transmembrane region" description="Helical" evidence="1">
    <location>
        <begin position="219"/>
        <end position="237"/>
    </location>
</feature>
<feature type="transmembrane region" description="Helical" evidence="1">
    <location>
        <begin position="292"/>
        <end position="315"/>
    </location>
</feature>
<feature type="transmembrane region" description="Helical" evidence="1">
    <location>
        <begin position="168"/>
        <end position="187"/>
    </location>
</feature>
<evidence type="ECO:0000256" key="1">
    <source>
        <dbReference type="SAM" id="Phobius"/>
    </source>
</evidence>
<keyword evidence="1" id="KW-0812">Transmembrane</keyword>
<dbReference type="Proteomes" id="UP000033188">
    <property type="component" value="Chromosome 4"/>
</dbReference>
<dbReference type="GeneID" id="24566300"/>
<dbReference type="RefSeq" id="XP_012769945.1">
    <property type="nucleotide sequence ID" value="XM_012914491.1"/>
</dbReference>